<organism evidence="2 3">
    <name type="scientific">Novosphingobium barchaimii LL02</name>
    <dbReference type="NCBI Taxonomy" id="1114963"/>
    <lineage>
        <taxon>Bacteria</taxon>
        <taxon>Pseudomonadati</taxon>
        <taxon>Pseudomonadota</taxon>
        <taxon>Alphaproteobacteria</taxon>
        <taxon>Sphingomonadales</taxon>
        <taxon>Sphingomonadaceae</taxon>
        <taxon>Novosphingobium</taxon>
    </lineage>
</organism>
<dbReference type="AlphaFoldDB" id="A0A0J7Y6C8"/>
<keyword evidence="3" id="KW-1185">Reference proteome</keyword>
<protein>
    <submittedName>
        <fullName evidence="2">Pilus protein PilZ</fullName>
    </submittedName>
</protein>
<dbReference type="GO" id="GO:0035438">
    <property type="term" value="F:cyclic-di-GMP binding"/>
    <property type="evidence" value="ECO:0007669"/>
    <property type="project" value="InterPro"/>
</dbReference>
<dbReference type="SUPFAM" id="SSF141371">
    <property type="entry name" value="PilZ domain-like"/>
    <property type="match status" value="1"/>
</dbReference>
<name>A0A0J7Y6C8_9SPHN</name>
<proteinExistence type="predicted"/>
<gene>
    <name evidence="2" type="ORF">V474_09780</name>
</gene>
<comment type="caution">
    <text evidence="2">The sequence shown here is derived from an EMBL/GenBank/DDBJ whole genome shotgun (WGS) entry which is preliminary data.</text>
</comment>
<dbReference type="RefSeq" id="WP_059150242.1">
    <property type="nucleotide sequence ID" value="NZ_KQ130452.1"/>
</dbReference>
<sequence>MQGNDNGDRLNTRRTVLLQGRCRKSPWHVFPVELGDLSQGGCSIVGSSESFARGEHVQLRVAHLRPIEAEVRWLLPGKVGVEFRAPLNGNLIEELGELYGIAAGPSSHASG</sequence>
<dbReference type="Proteomes" id="UP000052268">
    <property type="component" value="Unassembled WGS sequence"/>
</dbReference>
<dbReference type="PATRIC" id="fig|1114963.3.peg.858"/>
<evidence type="ECO:0000313" key="2">
    <source>
        <dbReference type="EMBL" id="KMS59479.1"/>
    </source>
</evidence>
<dbReference type="EMBL" id="JACU01000002">
    <property type="protein sequence ID" value="KMS59479.1"/>
    <property type="molecule type" value="Genomic_DNA"/>
</dbReference>
<evidence type="ECO:0000313" key="3">
    <source>
        <dbReference type="Proteomes" id="UP000052268"/>
    </source>
</evidence>
<feature type="domain" description="PilZ" evidence="1">
    <location>
        <begin position="25"/>
        <end position="98"/>
    </location>
</feature>
<reference evidence="2 3" key="1">
    <citation type="journal article" date="2015" name="G3 (Bethesda)">
        <title>Insights into Ongoing Evolution of the Hexachlorocyclohexane Catabolic Pathway from Comparative Genomics of Ten Sphingomonadaceae Strains.</title>
        <authorList>
            <person name="Pearce S.L."/>
            <person name="Oakeshott J.G."/>
            <person name="Pandey G."/>
        </authorList>
    </citation>
    <scope>NUCLEOTIDE SEQUENCE [LARGE SCALE GENOMIC DNA]</scope>
    <source>
        <strain evidence="2 3">LL02</strain>
    </source>
</reference>
<dbReference type="OrthoDB" id="9806898at2"/>
<evidence type="ECO:0000259" key="1">
    <source>
        <dbReference type="Pfam" id="PF07238"/>
    </source>
</evidence>
<dbReference type="InterPro" id="IPR009875">
    <property type="entry name" value="PilZ_domain"/>
</dbReference>
<accession>A0A0J7Y6C8</accession>
<dbReference type="Pfam" id="PF07238">
    <property type="entry name" value="PilZ"/>
    <property type="match status" value="1"/>
</dbReference>